<keyword evidence="2" id="KW-1185">Reference proteome</keyword>
<accession>A0A512DBY7</accession>
<protein>
    <submittedName>
        <fullName evidence="1">Uncharacterized protein</fullName>
    </submittedName>
</protein>
<evidence type="ECO:0000313" key="1">
    <source>
        <dbReference type="EMBL" id="GEO33965.1"/>
    </source>
</evidence>
<dbReference type="AlphaFoldDB" id="A0A512DBY7"/>
<gene>
    <name evidence="1" type="ORF">CAE01nite_16900</name>
</gene>
<dbReference type="EMBL" id="BJYY01000013">
    <property type="protein sequence ID" value="GEO33965.1"/>
    <property type="molecule type" value="Genomic_DNA"/>
</dbReference>
<sequence>MIARGLVSGAVGTAAMTASELLEMSASGRKPSTVPGQVGAHLLPGRDPDSTADAEALNTAVHWAHGITMGALRGVLDAAGLRGPTASAVHFALLWTGDATLYRALGIAELPWRWTAAELRADLGHKAVYATVTGLTYDALRARAEEAREVVRA</sequence>
<reference evidence="1 2" key="1">
    <citation type="submission" date="2019-07" db="EMBL/GenBank/DDBJ databases">
        <title>Whole genome shotgun sequence of Cellulomonas aerilata NBRC 106308.</title>
        <authorList>
            <person name="Hosoyama A."/>
            <person name="Uohara A."/>
            <person name="Ohji S."/>
            <person name="Ichikawa N."/>
        </authorList>
    </citation>
    <scope>NUCLEOTIDE SEQUENCE [LARGE SCALE GENOMIC DNA]</scope>
    <source>
        <strain evidence="1 2">NBRC 106308</strain>
    </source>
</reference>
<comment type="caution">
    <text evidence="1">The sequence shown here is derived from an EMBL/GenBank/DDBJ whole genome shotgun (WGS) entry which is preliminary data.</text>
</comment>
<name>A0A512DBY7_9CELL</name>
<proteinExistence type="predicted"/>
<organism evidence="1 2">
    <name type="scientific">Cellulomonas aerilata</name>
    <dbReference type="NCBI Taxonomy" id="515326"/>
    <lineage>
        <taxon>Bacteria</taxon>
        <taxon>Bacillati</taxon>
        <taxon>Actinomycetota</taxon>
        <taxon>Actinomycetes</taxon>
        <taxon>Micrococcales</taxon>
        <taxon>Cellulomonadaceae</taxon>
        <taxon>Cellulomonas</taxon>
    </lineage>
</organism>
<dbReference type="Proteomes" id="UP000321181">
    <property type="component" value="Unassembled WGS sequence"/>
</dbReference>
<evidence type="ECO:0000313" key="2">
    <source>
        <dbReference type="Proteomes" id="UP000321181"/>
    </source>
</evidence>